<evidence type="ECO:0000259" key="1">
    <source>
        <dbReference type="Pfam" id="PF00685"/>
    </source>
</evidence>
<dbReference type="InterPro" id="IPR051589">
    <property type="entry name" value="Sialate-O-sulfotransferase"/>
</dbReference>
<evidence type="ECO:0000313" key="3">
    <source>
        <dbReference type="Proteomes" id="UP000635606"/>
    </source>
</evidence>
<dbReference type="Proteomes" id="UP000635606">
    <property type="component" value="Unassembled WGS sequence"/>
</dbReference>
<evidence type="ECO:0000313" key="2">
    <source>
        <dbReference type="EMBL" id="GIJ73727.1"/>
    </source>
</evidence>
<feature type="domain" description="Sulfotransferase" evidence="1">
    <location>
        <begin position="3"/>
        <end position="163"/>
    </location>
</feature>
<protein>
    <submittedName>
        <fullName evidence="2">Sulfotransferase</fullName>
    </submittedName>
</protein>
<dbReference type="InterPro" id="IPR027417">
    <property type="entry name" value="P-loop_NTPase"/>
</dbReference>
<keyword evidence="3" id="KW-1185">Reference proteome</keyword>
<comment type="caution">
    <text evidence="2">The sequence shown here is derived from an EMBL/GenBank/DDBJ whole genome shotgun (WGS) entry which is preliminary data.</text>
</comment>
<dbReference type="EMBL" id="BOPH01000124">
    <property type="protein sequence ID" value="GIJ73727.1"/>
    <property type="molecule type" value="Genomic_DNA"/>
</dbReference>
<dbReference type="AlphaFoldDB" id="A0A8J4A0X0"/>
<dbReference type="PANTHER" id="PTHR45964:SF5">
    <property type="entry name" value="WSCD FAMILY MEMBER CG9164"/>
    <property type="match status" value="1"/>
</dbReference>
<dbReference type="SUPFAM" id="SSF52540">
    <property type="entry name" value="P-loop containing nucleoside triphosphate hydrolases"/>
    <property type="match status" value="1"/>
</dbReference>
<organism evidence="2 3">
    <name type="scientific">Virgisporangium ochraceum</name>
    <dbReference type="NCBI Taxonomy" id="65505"/>
    <lineage>
        <taxon>Bacteria</taxon>
        <taxon>Bacillati</taxon>
        <taxon>Actinomycetota</taxon>
        <taxon>Actinomycetes</taxon>
        <taxon>Micromonosporales</taxon>
        <taxon>Micromonosporaceae</taxon>
        <taxon>Virgisporangium</taxon>
    </lineage>
</organism>
<dbReference type="InterPro" id="IPR000863">
    <property type="entry name" value="Sulfotransferase_dom"/>
</dbReference>
<dbReference type="Gene3D" id="3.40.50.300">
    <property type="entry name" value="P-loop containing nucleotide triphosphate hydrolases"/>
    <property type="match status" value="1"/>
</dbReference>
<name>A0A8J4A0X0_9ACTN</name>
<dbReference type="Pfam" id="PF00685">
    <property type="entry name" value="Sulfotransfer_1"/>
    <property type="match status" value="1"/>
</dbReference>
<dbReference type="GO" id="GO:0008146">
    <property type="term" value="F:sulfotransferase activity"/>
    <property type="evidence" value="ECO:0007669"/>
    <property type="project" value="InterPro"/>
</dbReference>
<accession>A0A8J4A0X0</accession>
<proteinExistence type="predicted"/>
<dbReference type="PANTHER" id="PTHR45964">
    <property type="entry name" value="WSCD FAMILY MEMBER CG9164"/>
    <property type="match status" value="1"/>
</dbReference>
<dbReference type="RefSeq" id="WP_203933551.1">
    <property type="nucleotide sequence ID" value="NZ_BOPH01000124.1"/>
</dbReference>
<gene>
    <name evidence="2" type="ORF">Voc01_086440</name>
</gene>
<reference evidence="2" key="1">
    <citation type="submission" date="2021-01" db="EMBL/GenBank/DDBJ databases">
        <title>Whole genome shotgun sequence of Virgisporangium ochraceum NBRC 16418.</title>
        <authorList>
            <person name="Komaki H."/>
            <person name="Tamura T."/>
        </authorList>
    </citation>
    <scope>NUCLEOTIDE SEQUENCE</scope>
    <source>
        <strain evidence="2">NBRC 16418</strain>
    </source>
</reference>
<sequence length="232" mass="26369">MIVWVASFPRSGNTFLRIVLKNLYGVRTSVVYDVDGVAERLGADLVGYTDRPAPIRAMRASGDVHFVKTHRQRDDQIDEGDPAICLVRDGRDALVSWARLNGGSDPARFEAELRTMILRQDRVGTGSWGTNVLSWLRPPAPHRHVLRYEDLVRDPRPAVGRIMAALVPDFAPAPDAVIPSFADLRRADDRFFRRGHSATHRDELPEDLHRLFWSRPDNRAAMRLLGYARQRR</sequence>